<dbReference type="Gene3D" id="2.160.20.10">
    <property type="entry name" value="Single-stranded right-handed beta-helix, Pectin lyase-like"/>
    <property type="match status" value="1"/>
</dbReference>
<organism evidence="1 2">
    <name type="scientific">Chryseobacterium luteum</name>
    <dbReference type="NCBI Taxonomy" id="421531"/>
    <lineage>
        <taxon>Bacteria</taxon>
        <taxon>Pseudomonadati</taxon>
        <taxon>Bacteroidota</taxon>
        <taxon>Flavobacteriia</taxon>
        <taxon>Flavobacteriales</taxon>
        <taxon>Weeksellaceae</taxon>
        <taxon>Chryseobacterium group</taxon>
        <taxon>Chryseobacterium</taxon>
    </lineage>
</organism>
<evidence type="ECO:0000313" key="1">
    <source>
        <dbReference type="EMBL" id="KFE97109.1"/>
    </source>
</evidence>
<proteinExistence type="predicted"/>
<dbReference type="Proteomes" id="UP000028703">
    <property type="component" value="Unassembled WGS sequence"/>
</dbReference>
<dbReference type="EMBL" id="JPRO01000030">
    <property type="protein sequence ID" value="KFE97109.1"/>
    <property type="molecule type" value="Genomic_DNA"/>
</dbReference>
<dbReference type="AlphaFoldDB" id="A0A085YY46"/>
<reference evidence="1 2" key="1">
    <citation type="submission" date="2014-07" db="EMBL/GenBank/DDBJ databases">
        <title>Genome of Chryseobacterium luteum DSM 18605.</title>
        <authorList>
            <person name="Stropko S.J."/>
            <person name="Pipes S.E."/>
            <person name="Newman J.D."/>
        </authorList>
    </citation>
    <scope>NUCLEOTIDE SEQUENCE [LARGE SCALE GENOMIC DNA]</scope>
    <source>
        <strain evidence="1 2">DSM 18605</strain>
    </source>
</reference>
<accession>A0A085YY46</accession>
<evidence type="ECO:0008006" key="3">
    <source>
        <dbReference type="Google" id="ProtNLM"/>
    </source>
</evidence>
<dbReference type="InterPro" id="IPR011050">
    <property type="entry name" value="Pectin_lyase_fold/virulence"/>
</dbReference>
<name>A0A085YY46_9FLAO</name>
<dbReference type="RefSeq" id="WP_034707826.1">
    <property type="nucleotide sequence ID" value="NZ_JPRO01000030.1"/>
</dbReference>
<dbReference type="SUPFAM" id="SSF51126">
    <property type="entry name" value="Pectin lyase-like"/>
    <property type="match status" value="1"/>
</dbReference>
<evidence type="ECO:0000313" key="2">
    <source>
        <dbReference type="Proteomes" id="UP000028703"/>
    </source>
</evidence>
<gene>
    <name evidence="1" type="ORF">IX38_21550</name>
</gene>
<keyword evidence="2" id="KW-1185">Reference proteome</keyword>
<dbReference type="InterPro" id="IPR012334">
    <property type="entry name" value="Pectin_lyas_fold"/>
</dbReference>
<dbReference type="OrthoDB" id="1226715at2"/>
<protein>
    <recommendedName>
        <fullName evidence="3">Pectate lyase superfamily protein domain-containing protein</fullName>
    </recommendedName>
</protein>
<sequence>MATKQIEDQKTGELISLLPLAGIPPYVDNVIYFNGAPSDPSPYYKRYIESDVNVRWFGAKGDGITDDSTAFREALYFCYTSDYKTLLIPEGYVFNLNDEIIEVLRITLRFTGGVIKNAKLHGANAMIQAPPYRIFDTTVSLVYDWISADGFAYPEWFGTLPYDRGSVDLKDSLEKLQPFWNIKFGVGVYYSKKGEIPVRHFEGISRDHSRIEINLDNETNDVKYGFCLGEYEGLVRPGRTYFNTLREISVVTTSLERKRNYSGVVMGNAHNGKIENVIVNNSGDNMKMDENDLEYIVADIEKRYKNANIGLEFRGCSELTVINNLETYSDVGIGFNTTMNDQPATQEQGVDWPSIYNFTSDCGAFGLANVFFGAPNVYNLVMNGIQSWNRGMYGLYACRHITPTSFMHCSISNVRIEQLTELKDKDGKMRSTSIYIDYQRNIENFIFTNIRVSGHSNGIYIDGAVRGYVEFSNVSGGSDVKLQYLIQTNHETYSSFAVRFKNITSDVAYPLIHNGGMVIDHHYYEKSPIAEYKVNYHDVTVIRKASVIFKNEFDGARKFIQKEAGAHDSWIKLYHSHFQDTLDPWLPDEKYVSYDIDMCSDSYALKASLTLFRNGTYYAGPYDTSKIFIGNTLNAQAGKINIVYETSTGYWFFINVLGDGEVHYEIEGLIK</sequence>
<comment type="caution">
    <text evidence="1">The sequence shown here is derived from an EMBL/GenBank/DDBJ whole genome shotgun (WGS) entry which is preliminary data.</text>
</comment>